<evidence type="ECO:0000313" key="1">
    <source>
        <dbReference type="EMBL" id="GBM38676.1"/>
    </source>
</evidence>
<accession>A0A4Y2FDW7</accession>
<gene>
    <name evidence="1" type="ORF">AVEN_37469_1</name>
</gene>
<sequence length="104" mass="12057">MSLVGQIHIKSEIVKEKRTVEQLRAVEDLLSRSKWNYKLGREHTEAFTLKRSCSRRSLVMFFTGAVHTGAANLCNRFSSRASHPSPMKQLRFRRQIVAWSHSNE</sequence>
<reference evidence="1 2" key="1">
    <citation type="journal article" date="2019" name="Sci. Rep.">
        <title>Orb-weaving spider Araneus ventricosus genome elucidates the spidroin gene catalogue.</title>
        <authorList>
            <person name="Kono N."/>
            <person name="Nakamura H."/>
            <person name="Ohtoshi R."/>
            <person name="Moran D.A.P."/>
            <person name="Shinohara A."/>
            <person name="Yoshida Y."/>
            <person name="Fujiwara M."/>
            <person name="Mori M."/>
            <person name="Tomita M."/>
            <person name="Arakawa K."/>
        </authorList>
    </citation>
    <scope>NUCLEOTIDE SEQUENCE [LARGE SCALE GENOMIC DNA]</scope>
</reference>
<keyword evidence="2" id="KW-1185">Reference proteome</keyword>
<organism evidence="1 2">
    <name type="scientific">Araneus ventricosus</name>
    <name type="common">Orbweaver spider</name>
    <name type="synonym">Epeira ventricosa</name>
    <dbReference type="NCBI Taxonomy" id="182803"/>
    <lineage>
        <taxon>Eukaryota</taxon>
        <taxon>Metazoa</taxon>
        <taxon>Ecdysozoa</taxon>
        <taxon>Arthropoda</taxon>
        <taxon>Chelicerata</taxon>
        <taxon>Arachnida</taxon>
        <taxon>Araneae</taxon>
        <taxon>Araneomorphae</taxon>
        <taxon>Entelegynae</taxon>
        <taxon>Araneoidea</taxon>
        <taxon>Araneidae</taxon>
        <taxon>Araneus</taxon>
    </lineage>
</organism>
<comment type="caution">
    <text evidence="1">The sequence shown here is derived from an EMBL/GenBank/DDBJ whole genome shotgun (WGS) entry which is preliminary data.</text>
</comment>
<name>A0A4Y2FDW7_ARAVE</name>
<dbReference type="AlphaFoldDB" id="A0A4Y2FDW7"/>
<dbReference type="Proteomes" id="UP000499080">
    <property type="component" value="Unassembled WGS sequence"/>
</dbReference>
<evidence type="ECO:0000313" key="2">
    <source>
        <dbReference type="Proteomes" id="UP000499080"/>
    </source>
</evidence>
<proteinExistence type="predicted"/>
<protein>
    <submittedName>
        <fullName evidence="1">Uncharacterized protein</fullName>
    </submittedName>
</protein>
<dbReference type="EMBL" id="BGPR01000874">
    <property type="protein sequence ID" value="GBM38676.1"/>
    <property type="molecule type" value="Genomic_DNA"/>
</dbReference>